<dbReference type="GO" id="GO:0055129">
    <property type="term" value="P:L-proline biosynthetic process"/>
    <property type="evidence" value="ECO:0007669"/>
    <property type="project" value="UniProtKB-UniPathway"/>
</dbReference>
<comment type="catalytic activity">
    <reaction evidence="10 12">
        <text>L-proline + NADP(+) = (S)-1-pyrroline-5-carboxylate + NADPH + 2 H(+)</text>
        <dbReference type="Rhea" id="RHEA:14109"/>
        <dbReference type="ChEBI" id="CHEBI:15378"/>
        <dbReference type="ChEBI" id="CHEBI:17388"/>
        <dbReference type="ChEBI" id="CHEBI:57783"/>
        <dbReference type="ChEBI" id="CHEBI:58349"/>
        <dbReference type="ChEBI" id="CHEBI:60039"/>
        <dbReference type="EC" id="1.5.1.2"/>
    </reaction>
</comment>
<evidence type="ECO:0000256" key="9">
    <source>
        <dbReference type="ARBA" id="ARBA00050547"/>
    </source>
</evidence>
<dbReference type="Proteomes" id="UP000626109">
    <property type="component" value="Unassembled WGS sequence"/>
</dbReference>
<dbReference type="PROSITE" id="PS00521">
    <property type="entry name" value="P5CR"/>
    <property type="match status" value="1"/>
</dbReference>
<comment type="pathway">
    <text evidence="12">Amino-acid biosynthesis; L-proline biosynthesis; L-proline from L-glutamate 5-semialdehyde: step 1/1.</text>
</comment>
<reference evidence="15" key="1">
    <citation type="submission" date="2021-02" db="EMBL/GenBank/DDBJ databases">
        <authorList>
            <person name="Dougan E. K."/>
            <person name="Rhodes N."/>
            <person name="Thang M."/>
            <person name="Chan C."/>
        </authorList>
    </citation>
    <scope>NUCLEOTIDE SEQUENCE</scope>
</reference>
<feature type="binding site" evidence="11">
    <location>
        <begin position="8"/>
        <end position="13"/>
    </location>
    <ligand>
        <name>NADP(+)</name>
        <dbReference type="ChEBI" id="CHEBI:58349"/>
    </ligand>
</feature>
<dbReference type="GO" id="GO:0004735">
    <property type="term" value="F:pyrroline-5-carboxylate reductase activity"/>
    <property type="evidence" value="ECO:0007669"/>
    <property type="project" value="UniProtKB-EC"/>
</dbReference>
<dbReference type="UniPathway" id="UPA00098">
    <property type="reaction ID" value="UER00361"/>
</dbReference>
<dbReference type="Pfam" id="PF14748">
    <property type="entry name" value="P5CR_dimer"/>
    <property type="match status" value="1"/>
</dbReference>
<gene>
    <name evidence="15" type="ORF">PGLA2088_LOCUS46627</name>
</gene>
<keyword evidence="5 12" id="KW-0028">Amino-acid biosynthesis</keyword>
<dbReference type="EMBL" id="CAJNNW010036258">
    <property type="protein sequence ID" value="CAE8732987.1"/>
    <property type="molecule type" value="Genomic_DNA"/>
</dbReference>
<evidence type="ECO:0000259" key="13">
    <source>
        <dbReference type="Pfam" id="PF03807"/>
    </source>
</evidence>
<name>A0A813LLL4_POLGL</name>
<evidence type="ECO:0000256" key="7">
    <source>
        <dbReference type="ARBA" id="ARBA00022857"/>
    </source>
</evidence>
<feature type="domain" description="Pyrroline-5-carboxylate reductase dimerisation" evidence="14">
    <location>
        <begin position="166"/>
        <end position="270"/>
    </location>
</feature>
<organism evidence="15 16">
    <name type="scientific">Polarella glacialis</name>
    <name type="common">Dinoflagellate</name>
    <dbReference type="NCBI Taxonomy" id="89957"/>
    <lineage>
        <taxon>Eukaryota</taxon>
        <taxon>Sar</taxon>
        <taxon>Alveolata</taxon>
        <taxon>Dinophyceae</taxon>
        <taxon>Suessiales</taxon>
        <taxon>Suessiaceae</taxon>
        <taxon>Polarella</taxon>
    </lineage>
</organism>
<feature type="binding site" evidence="11">
    <location>
        <position position="56"/>
    </location>
    <ligand>
        <name>NADPH</name>
        <dbReference type="ChEBI" id="CHEBI:57783"/>
    </ligand>
</feature>
<dbReference type="FunFam" id="1.10.3730.10:FF:000001">
    <property type="entry name" value="Pyrroline-5-carboxylate reductase"/>
    <property type="match status" value="1"/>
</dbReference>
<sequence length="273" mass="28439">MARRVGFIGGGMMAEALISGLIKSGTSPDDISVSEPFPERLEFMVDTYKVQPRATNHEVCANSDIAVMAVKPQVLDKVLADLQKQAGADPNVSKCLLASIVAGKLLATFEQYLPDMRIARVMPNTPSLVGCGASVFVLNSKCTNEDAAHVEAVMTAVGIAEQVSDEYLLDAVTGLSGSGPAYVYLMIEAMSDGGVRMGLPRATATRLAAQTVLGAGTMVMETGKHPGALKDAVTSPGGTTIAGVHALEIGAFRGTVINAIEAATKRSQELAML</sequence>
<feature type="domain" description="Pyrroline-5-carboxylate reductase catalytic N-terminal" evidence="13">
    <location>
        <begin position="4"/>
        <end position="85"/>
    </location>
</feature>
<dbReference type="SUPFAM" id="SSF48179">
    <property type="entry name" value="6-phosphogluconate dehydrogenase C-terminal domain-like"/>
    <property type="match status" value="1"/>
</dbReference>
<dbReference type="Gene3D" id="1.10.3730.10">
    <property type="entry name" value="ProC C-terminal domain-like"/>
    <property type="match status" value="1"/>
</dbReference>
<evidence type="ECO:0000256" key="3">
    <source>
        <dbReference type="ARBA" id="ARBA00021413"/>
    </source>
</evidence>
<evidence type="ECO:0000256" key="1">
    <source>
        <dbReference type="ARBA" id="ARBA00004496"/>
    </source>
</evidence>
<dbReference type="SUPFAM" id="SSF51735">
    <property type="entry name" value="NAD(P)-binding Rossmann-fold domains"/>
    <property type="match status" value="1"/>
</dbReference>
<evidence type="ECO:0000256" key="12">
    <source>
        <dbReference type="RuleBase" id="RU003903"/>
    </source>
</evidence>
<evidence type="ECO:0000256" key="11">
    <source>
        <dbReference type="PIRSR" id="PIRSR000193-1"/>
    </source>
</evidence>
<dbReference type="PANTHER" id="PTHR11645">
    <property type="entry name" value="PYRROLINE-5-CARBOXYLATE REDUCTASE"/>
    <property type="match status" value="1"/>
</dbReference>
<dbReference type="Gene3D" id="3.40.50.720">
    <property type="entry name" value="NAD(P)-binding Rossmann-like Domain"/>
    <property type="match status" value="1"/>
</dbReference>
<dbReference type="InterPro" id="IPR029036">
    <property type="entry name" value="P5CR_dimer"/>
</dbReference>
<comment type="caution">
    <text evidence="15">The sequence shown here is derived from an EMBL/GenBank/DDBJ whole genome shotgun (WGS) entry which is preliminary data.</text>
</comment>
<evidence type="ECO:0000313" key="15">
    <source>
        <dbReference type="EMBL" id="CAE8732987.1"/>
    </source>
</evidence>
<evidence type="ECO:0000256" key="8">
    <source>
        <dbReference type="ARBA" id="ARBA00023002"/>
    </source>
</evidence>
<comment type="subcellular location">
    <subcellularLocation>
        <location evidence="1">Cytoplasm</location>
    </subcellularLocation>
</comment>
<dbReference type="InterPro" id="IPR053790">
    <property type="entry name" value="P5CR-like_CS"/>
</dbReference>
<dbReference type="PIRSF" id="PIRSF000193">
    <property type="entry name" value="Pyrrol-5-carb_rd"/>
    <property type="match status" value="1"/>
</dbReference>
<evidence type="ECO:0000256" key="5">
    <source>
        <dbReference type="ARBA" id="ARBA00022605"/>
    </source>
</evidence>
<keyword evidence="6 12" id="KW-0641">Proline biosynthesis</keyword>
<dbReference type="InterPro" id="IPR000304">
    <property type="entry name" value="Pyrroline-COOH_reductase"/>
</dbReference>
<dbReference type="Pfam" id="PF03807">
    <property type="entry name" value="F420_oxidored"/>
    <property type="match status" value="1"/>
</dbReference>
<keyword evidence="8 12" id="KW-0560">Oxidoreductase</keyword>
<evidence type="ECO:0000256" key="6">
    <source>
        <dbReference type="ARBA" id="ARBA00022650"/>
    </source>
</evidence>
<dbReference type="NCBIfam" id="TIGR00112">
    <property type="entry name" value="proC"/>
    <property type="match status" value="1"/>
</dbReference>
<keyword evidence="4" id="KW-0963">Cytoplasm</keyword>
<dbReference type="FunFam" id="3.40.50.720:FF:000190">
    <property type="entry name" value="Pyrroline-5-carboxylate reductase"/>
    <property type="match status" value="1"/>
</dbReference>
<protein>
    <recommendedName>
        <fullName evidence="3 12">Pyrroline-5-carboxylate reductase</fullName>
        <ecNumber evidence="12">1.5.1.2</ecNumber>
    </recommendedName>
</protein>
<dbReference type="InterPro" id="IPR008927">
    <property type="entry name" value="6-PGluconate_DH-like_C_sf"/>
</dbReference>
<comment type="catalytic activity">
    <reaction evidence="9">
        <text>L-proline + NAD(+) = (S)-1-pyrroline-5-carboxylate + NADH + 2 H(+)</text>
        <dbReference type="Rhea" id="RHEA:14105"/>
        <dbReference type="ChEBI" id="CHEBI:15378"/>
        <dbReference type="ChEBI" id="CHEBI:17388"/>
        <dbReference type="ChEBI" id="CHEBI:57540"/>
        <dbReference type="ChEBI" id="CHEBI:57945"/>
        <dbReference type="ChEBI" id="CHEBI:60039"/>
        <dbReference type="EC" id="1.5.1.2"/>
    </reaction>
</comment>
<dbReference type="InterPro" id="IPR036291">
    <property type="entry name" value="NAD(P)-bd_dom_sf"/>
</dbReference>
<keyword evidence="7 11" id="KW-0521">NADP</keyword>
<proteinExistence type="inferred from homology"/>
<evidence type="ECO:0000313" key="16">
    <source>
        <dbReference type="Proteomes" id="UP000626109"/>
    </source>
</evidence>
<comment type="similarity">
    <text evidence="2 12">Belongs to the pyrroline-5-carboxylate reductase family.</text>
</comment>
<dbReference type="PANTHER" id="PTHR11645:SF0">
    <property type="entry name" value="PYRROLINE-5-CARBOXYLATE REDUCTASE 3"/>
    <property type="match status" value="1"/>
</dbReference>
<evidence type="ECO:0000256" key="2">
    <source>
        <dbReference type="ARBA" id="ARBA00005525"/>
    </source>
</evidence>
<dbReference type="EC" id="1.5.1.2" evidence="12"/>
<dbReference type="AlphaFoldDB" id="A0A813LLL4"/>
<evidence type="ECO:0000259" key="14">
    <source>
        <dbReference type="Pfam" id="PF14748"/>
    </source>
</evidence>
<dbReference type="GO" id="GO:0005737">
    <property type="term" value="C:cytoplasm"/>
    <property type="evidence" value="ECO:0007669"/>
    <property type="project" value="UniProtKB-SubCell"/>
</dbReference>
<dbReference type="HAMAP" id="MF_01925">
    <property type="entry name" value="P5C_reductase"/>
    <property type="match status" value="1"/>
</dbReference>
<evidence type="ECO:0000256" key="4">
    <source>
        <dbReference type="ARBA" id="ARBA00022490"/>
    </source>
</evidence>
<feature type="binding site" evidence="11">
    <location>
        <begin position="69"/>
        <end position="72"/>
    </location>
    <ligand>
        <name>NADP(+)</name>
        <dbReference type="ChEBI" id="CHEBI:58349"/>
    </ligand>
</feature>
<accession>A0A813LLL4</accession>
<dbReference type="InterPro" id="IPR028939">
    <property type="entry name" value="P5C_Rdtase_cat_N"/>
</dbReference>
<evidence type="ECO:0000256" key="10">
    <source>
        <dbReference type="ARBA" id="ARBA00052690"/>
    </source>
</evidence>